<feature type="domain" description="DUF4274" evidence="1">
    <location>
        <begin position="63"/>
        <end position="114"/>
    </location>
</feature>
<evidence type="ECO:0000313" key="3">
    <source>
        <dbReference type="Proteomes" id="UP001183127"/>
    </source>
</evidence>
<name>A0ABY9QI78_9PSED</name>
<keyword evidence="3" id="KW-1185">Reference proteome</keyword>
<evidence type="ECO:0000313" key="2">
    <source>
        <dbReference type="EMBL" id="WMW03745.1"/>
    </source>
</evidence>
<dbReference type="EMBL" id="CP132921">
    <property type="protein sequence ID" value="WMW03745.1"/>
    <property type="molecule type" value="Genomic_DNA"/>
</dbReference>
<evidence type="ECO:0000259" key="1">
    <source>
        <dbReference type="Pfam" id="PF14096"/>
    </source>
</evidence>
<dbReference type="RefSeq" id="WP_011533895.1">
    <property type="nucleotide sequence ID" value="NZ_CP132921.1"/>
</dbReference>
<proteinExistence type="predicted"/>
<dbReference type="Pfam" id="PF14096">
    <property type="entry name" value="DUF4274"/>
    <property type="match status" value="1"/>
</dbReference>
<sequence length="197" mass="22625">MPLRLTQEQFLRAFECAELNGIPDRATLLAQLEDPDMRETLSYWSAQLYKAPEDLVCVADLQSKEELHYVASHLNWDDGLIAPRAILAHPLCDAGTALLLYWYGQGWWHSSADDAQKDDAIFYAQLVRRFTEGDFSTYSIAFDPFADQFVPDLATLRKRGLQLPGVLFATYRCQVVETRQDAYQAYLDEWQARHAQE</sequence>
<organism evidence="2 3">
    <name type="scientific">Pseudomonas entomophila</name>
    <dbReference type="NCBI Taxonomy" id="312306"/>
    <lineage>
        <taxon>Bacteria</taxon>
        <taxon>Pseudomonadati</taxon>
        <taxon>Pseudomonadota</taxon>
        <taxon>Gammaproteobacteria</taxon>
        <taxon>Pseudomonadales</taxon>
        <taxon>Pseudomonadaceae</taxon>
        <taxon>Pseudomonas</taxon>
    </lineage>
</organism>
<accession>A0ABY9QI78</accession>
<protein>
    <submittedName>
        <fullName evidence="2">DUF4274 domain-containing protein</fullName>
    </submittedName>
</protein>
<gene>
    <name evidence="2" type="ORF">RAH46_15510</name>
</gene>
<reference evidence="2 3" key="1">
    <citation type="submission" date="2023-08" db="EMBL/GenBank/DDBJ databases">
        <title>Complete Genome Sequence of Pseudomonas entomophila TVIN A01.</title>
        <authorList>
            <person name="Shelke T."/>
            <person name="Mahar N.S."/>
            <person name="Gupta I."/>
            <person name="Gupta V."/>
        </authorList>
    </citation>
    <scope>NUCLEOTIDE SEQUENCE [LARGE SCALE GENOMIC DNA]</scope>
    <source>
        <strain evidence="2 3">TVIN-A01</strain>
    </source>
</reference>
<dbReference type="GeneID" id="32805858"/>
<dbReference type="Proteomes" id="UP001183127">
    <property type="component" value="Chromosome"/>
</dbReference>
<dbReference type="InterPro" id="IPR025369">
    <property type="entry name" value="DUF4274"/>
</dbReference>